<organism evidence="1 2">
    <name type="scientific">Melastoma candidum</name>
    <dbReference type="NCBI Taxonomy" id="119954"/>
    <lineage>
        <taxon>Eukaryota</taxon>
        <taxon>Viridiplantae</taxon>
        <taxon>Streptophyta</taxon>
        <taxon>Embryophyta</taxon>
        <taxon>Tracheophyta</taxon>
        <taxon>Spermatophyta</taxon>
        <taxon>Magnoliopsida</taxon>
        <taxon>eudicotyledons</taxon>
        <taxon>Gunneridae</taxon>
        <taxon>Pentapetalae</taxon>
        <taxon>rosids</taxon>
        <taxon>malvids</taxon>
        <taxon>Myrtales</taxon>
        <taxon>Melastomataceae</taxon>
        <taxon>Melastomatoideae</taxon>
        <taxon>Melastomateae</taxon>
        <taxon>Melastoma</taxon>
    </lineage>
</organism>
<dbReference type="Proteomes" id="UP001057402">
    <property type="component" value="Chromosome 7"/>
</dbReference>
<evidence type="ECO:0000313" key="1">
    <source>
        <dbReference type="EMBL" id="KAI4342967.1"/>
    </source>
</evidence>
<dbReference type="EMBL" id="CM042886">
    <property type="protein sequence ID" value="KAI4342967.1"/>
    <property type="molecule type" value="Genomic_DNA"/>
</dbReference>
<sequence>MGCCPNHPPAPLAYSLAAKPASDRNPAPLPPQDDVKETVKEVLTKTQPLPSKVPATRPDDLVKDPSSRLQKQSLEPRVPDDGSEDRSSEICSRSKSFVSTADDNSSSAALIRAVAPKGEGRHSNGCRSPAKKPPARTQSPGSSTTVTASFREEVEVTCDKGGEDGVGQEDGIEPGTFEEREREQGGTDGESTGLHGVLHLPLVHYPRETLVQVVVVAATSYQSNHVWLLV</sequence>
<name>A0ACB9P336_9MYRT</name>
<protein>
    <submittedName>
        <fullName evidence="1">Uncharacterized protein</fullName>
    </submittedName>
</protein>
<proteinExistence type="predicted"/>
<keyword evidence="2" id="KW-1185">Reference proteome</keyword>
<accession>A0ACB9P336</accession>
<comment type="caution">
    <text evidence="1">The sequence shown here is derived from an EMBL/GenBank/DDBJ whole genome shotgun (WGS) entry which is preliminary data.</text>
</comment>
<gene>
    <name evidence="1" type="ORF">MLD38_027524</name>
</gene>
<evidence type="ECO:0000313" key="2">
    <source>
        <dbReference type="Proteomes" id="UP001057402"/>
    </source>
</evidence>
<reference evidence="2" key="1">
    <citation type="journal article" date="2023" name="Front. Plant Sci.">
        <title>Chromosomal-level genome assembly of Melastoma candidum provides insights into trichome evolution.</title>
        <authorList>
            <person name="Zhong Y."/>
            <person name="Wu W."/>
            <person name="Sun C."/>
            <person name="Zou P."/>
            <person name="Liu Y."/>
            <person name="Dai S."/>
            <person name="Zhou R."/>
        </authorList>
    </citation>
    <scope>NUCLEOTIDE SEQUENCE [LARGE SCALE GENOMIC DNA]</scope>
</reference>